<dbReference type="PATRIC" id="fig|1307839.3.peg.3841"/>
<dbReference type="AlphaFoldDB" id="A0A0S2I417"/>
<reference evidence="1 2" key="1">
    <citation type="submission" date="2015-11" db="EMBL/GenBank/DDBJ databases">
        <title>Description and complete genome sequence of a novel strain predominating in hypersaline microbial mats and representing a new family of the Bacteriodetes phylum.</title>
        <authorList>
            <person name="Spring S."/>
            <person name="Bunk B."/>
            <person name="Sproer C."/>
            <person name="Klenk H.-P."/>
        </authorList>
    </citation>
    <scope>NUCLEOTIDE SEQUENCE [LARGE SCALE GENOMIC DNA]</scope>
    <source>
        <strain evidence="1 2">L21-Spi-D4</strain>
    </source>
</reference>
<dbReference type="EMBL" id="CP013118">
    <property type="protein sequence ID" value="ALO17193.1"/>
    <property type="molecule type" value="Genomic_DNA"/>
</dbReference>
<dbReference type="STRING" id="1307839.L21SP5_03585"/>
<dbReference type="Pfam" id="PF08889">
    <property type="entry name" value="WbqC"/>
    <property type="match status" value="1"/>
</dbReference>
<dbReference type="KEGG" id="blq:L21SP5_03585"/>
<protein>
    <submittedName>
        <fullName evidence="1">WbqC-like protein family protein</fullName>
    </submittedName>
</protein>
<gene>
    <name evidence="1" type="ORF">L21SP5_03585</name>
</gene>
<evidence type="ECO:0000313" key="2">
    <source>
        <dbReference type="Proteomes" id="UP000064893"/>
    </source>
</evidence>
<keyword evidence="2" id="KW-1185">Reference proteome</keyword>
<proteinExistence type="predicted"/>
<sequence length="214" mass="25045">MSQVAIQSAFFPPIQQISHIMRYNQVVIEQHDTYAKQTFRNRVQIAGPNGLQNLSIPVIKPHGSKTKMKDILVNNEKDWQDQILKSIRTAYRNSPFYEFYIDDFAKILNTQIPKLFDLNLQLLRAILELLEIDTALIPSSDYQHNYEIDLRNIAHPKPQHKENDNCYNPVSYHQLFSEKYGFIENLSIIDLLFNEGPLSYFYLEKTIVNKKLSP</sequence>
<organism evidence="1 2">
    <name type="scientific">Salinivirga cyanobacteriivorans</name>
    <dbReference type="NCBI Taxonomy" id="1307839"/>
    <lineage>
        <taxon>Bacteria</taxon>
        <taxon>Pseudomonadati</taxon>
        <taxon>Bacteroidota</taxon>
        <taxon>Bacteroidia</taxon>
        <taxon>Bacteroidales</taxon>
        <taxon>Salinivirgaceae</taxon>
        <taxon>Salinivirga</taxon>
    </lineage>
</organism>
<evidence type="ECO:0000313" key="1">
    <source>
        <dbReference type="EMBL" id="ALO17193.1"/>
    </source>
</evidence>
<name>A0A0S2I417_9BACT</name>
<accession>A0A0S2I417</accession>
<dbReference type="InterPro" id="IPR014985">
    <property type="entry name" value="WbqC"/>
</dbReference>
<dbReference type="Proteomes" id="UP000064893">
    <property type="component" value="Chromosome"/>
</dbReference>